<dbReference type="EMBL" id="JAAAJA010002505">
    <property type="protein sequence ID" value="KAG0239820.1"/>
    <property type="molecule type" value="Genomic_DNA"/>
</dbReference>
<dbReference type="Proteomes" id="UP000726737">
    <property type="component" value="Unassembled WGS sequence"/>
</dbReference>
<sequence>MVESGEDRGPPGVHAIHIGPMSLKDDLADRINKIVVDGSKKRAFWKASTKISRRAAFNKVYQAPAPQPRHPPMVPAPPLFTTSFWKGFWKESISHNARN</sequence>
<evidence type="ECO:0000313" key="2">
    <source>
        <dbReference type="Proteomes" id="UP000726737"/>
    </source>
</evidence>
<reference evidence="1" key="1">
    <citation type="journal article" date="2020" name="Fungal Divers.">
        <title>Resolving the Mortierellaceae phylogeny through synthesis of multi-gene phylogenetics and phylogenomics.</title>
        <authorList>
            <person name="Vandepol N."/>
            <person name="Liber J."/>
            <person name="Desiro A."/>
            <person name="Na H."/>
            <person name="Kennedy M."/>
            <person name="Barry K."/>
            <person name="Grigoriev I.V."/>
            <person name="Miller A.N."/>
            <person name="O'Donnell K."/>
            <person name="Stajich J.E."/>
            <person name="Bonito G."/>
        </authorList>
    </citation>
    <scope>NUCLEOTIDE SEQUENCE</scope>
    <source>
        <strain evidence="1">KOD948</strain>
    </source>
</reference>
<proteinExistence type="predicted"/>
<evidence type="ECO:0000313" key="1">
    <source>
        <dbReference type="EMBL" id="KAG0239820.1"/>
    </source>
</evidence>
<accession>A0A9P6PIR0</accession>
<gene>
    <name evidence="1" type="ORF">BG011_003850</name>
</gene>
<name>A0A9P6PIR0_9FUNG</name>
<dbReference type="AlphaFoldDB" id="A0A9P6PIR0"/>
<comment type="caution">
    <text evidence="1">The sequence shown here is derived from an EMBL/GenBank/DDBJ whole genome shotgun (WGS) entry which is preliminary data.</text>
</comment>
<dbReference type="OrthoDB" id="2437031at2759"/>
<organism evidence="1 2">
    <name type="scientific">Mortierella polycephala</name>
    <dbReference type="NCBI Taxonomy" id="41804"/>
    <lineage>
        <taxon>Eukaryota</taxon>
        <taxon>Fungi</taxon>
        <taxon>Fungi incertae sedis</taxon>
        <taxon>Mucoromycota</taxon>
        <taxon>Mortierellomycotina</taxon>
        <taxon>Mortierellomycetes</taxon>
        <taxon>Mortierellales</taxon>
        <taxon>Mortierellaceae</taxon>
        <taxon>Mortierella</taxon>
    </lineage>
</organism>
<keyword evidence="2" id="KW-1185">Reference proteome</keyword>
<protein>
    <submittedName>
        <fullName evidence="1">Uncharacterized protein</fullName>
    </submittedName>
</protein>
<feature type="non-terminal residue" evidence="1">
    <location>
        <position position="99"/>
    </location>
</feature>